<dbReference type="Proteomes" id="UP000019151">
    <property type="component" value="Chromosome"/>
</dbReference>
<dbReference type="eggNOG" id="COG0745">
    <property type="taxonomic scope" value="Bacteria"/>
</dbReference>
<dbReference type="GO" id="GO:0000156">
    <property type="term" value="F:phosphorelay response regulator activity"/>
    <property type="evidence" value="ECO:0007669"/>
    <property type="project" value="TreeGrafter"/>
</dbReference>
<keyword evidence="5" id="KW-0804">Transcription</keyword>
<dbReference type="GO" id="GO:0006355">
    <property type="term" value="P:regulation of DNA-templated transcription"/>
    <property type="evidence" value="ECO:0007669"/>
    <property type="project" value="InterPro"/>
</dbReference>
<evidence type="ECO:0000259" key="9">
    <source>
        <dbReference type="PROSITE" id="PS51755"/>
    </source>
</evidence>
<evidence type="ECO:0000256" key="4">
    <source>
        <dbReference type="ARBA" id="ARBA00023125"/>
    </source>
</evidence>
<dbReference type="EMBL" id="CP007128">
    <property type="protein sequence ID" value="AHG88027.1"/>
    <property type="molecule type" value="Genomic_DNA"/>
</dbReference>
<evidence type="ECO:0000256" key="7">
    <source>
        <dbReference type="PROSITE-ProRule" id="PRU01091"/>
    </source>
</evidence>
<dbReference type="InParanoid" id="W0RC50"/>
<reference evidence="10 11" key="1">
    <citation type="journal article" date="2014" name="Genome Announc.">
        <title>Genome Sequence and Methylome of Soil Bacterium Gemmatirosa kalamazoonensis KBS708T, a Member of the Rarely Cultivated Gemmatimonadetes Phylum.</title>
        <authorList>
            <person name="Debruyn J.M."/>
            <person name="Radosevich M."/>
            <person name="Wommack K.E."/>
            <person name="Polson S.W."/>
            <person name="Hauser L.J."/>
            <person name="Fawaz M.N."/>
            <person name="Korlach J."/>
            <person name="Tsai Y.C."/>
        </authorList>
    </citation>
    <scope>NUCLEOTIDE SEQUENCE [LARGE SCALE GENOMIC DNA]</scope>
    <source>
        <strain evidence="10 11">KBS708</strain>
    </source>
</reference>
<dbReference type="SUPFAM" id="SSF52172">
    <property type="entry name" value="CheY-like"/>
    <property type="match status" value="1"/>
</dbReference>
<organism evidence="10 11">
    <name type="scientific">Gemmatirosa kalamazoonensis</name>
    <dbReference type="NCBI Taxonomy" id="861299"/>
    <lineage>
        <taxon>Bacteria</taxon>
        <taxon>Pseudomonadati</taxon>
        <taxon>Gemmatimonadota</taxon>
        <taxon>Gemmatimonadia</taxon>
        <taxon>Gemmatimonadales</taxon>
        <taxon>Gemmatimonadaceae</taxon>
        <taxon>Gemmatirosa</taxon>
    </lineage>
</organism>
<dbReference type="SMART" id="SM00862">
    <property type="entry name" value="Trans_reg_C"/>
    <property type="match status" value="1"/>
</dbReference>
<accession>W0RC50</accession>
<proteinExistence type="predicted"/>
<dbReference type="HOGENOM" id="CLU_000445_30_1_0"/>
<dbReference type="FunFam" id="1.10.10.10:FF:000005">
    <property type="entry name" value="Two-component system response regulator"/>
    <property type="match status" value="1"/>
</dbReference>
<keyword evidence="3" id="KW-0805">Transcription regulation</keyword>
<dbReference type="PROSITE" id="PS50110">
    <property type="entry name" value="RESPONSE_REGULATORY"/>
    <property type="match status" value="1"/>
</dbReference>
<feature type="modified residue" description="4-aspartylphosphate" evidence="6">
    <location>
        <position position="50"/>
    </location>
</feature>
<dbReference type="PANTHER" id="PTHR48111:SF1">
    <property type="entry name" value="TWO-COMPONENT RESPONSE REGULATOR ORR33"/>
    <property type="match status" value="1"/>
</dbReference>
<keyword evidence="1 6" id="KW-0597">Phosphoprotein</keyword>
<gene>
    <name evidence="10" type="ORF">J421_0490</name>
</gene>
<dbReference type="PATRIC" id="fig|861299.3.peg.502"/>
<dbReference type="Gene3D" id="1.10.10.10">
    <property type="entry name" value="Winged helix-like DNA-binding domain superfamily/Winged helix DNA-binding domain"/>
    <property type="match status" value="1"/>
</dbReference>
<feature type="domain" description="OmpR/PhoB-type" evidence="9">
    <location>
        <begin position="124"/>
        <end position="222"/>
    </location>
</feature>
<evidence type="ECO:0000313" key="11">
    <source>
        <dbReference type="Proteomes" id="UP000019151"/>
    </source>
</evidence>
<dbReference type="PANTHER" id="PTHR48111">
    <property type="entry name" value="REGULATOR OF RPOS"/>
    <property type="match status" value="1"/>
</dbReference>
<dbReference type="STRING" id="861299.J421_0490"/>
<sequence>MRVLVIEDEPMVARVVARALESEYTVDVSDSATEGAHRALDETYDAILLDLELPDGDGLDVVRAMRRAGSTTPVLIMTGRGDDEHIVRGLDAGADDYLLKPLGSTDVLRARVRAAIRRGGSGPPDVLNLGPLTVDRLGRVVTGDGKTLSLTPKEFSMLEYLMLRSEQVVSRAELLQRVWNMSFDPGSNVVDAHVARLRQKLRQAITTPEIRTVRGIGFLLTAKPEDDER</sequence>
<evidence type="ECO:0000256" key="3">
    <source>
        <dbReference type="ARBA" id="ARBA00023015"/>
    </source>
</evidence>
<dbReference type="Gene3D" id="3.40.50.2300">
    <property type="match status" value="1"/>
</dbReference>
<dbReference type="CDD" id="cd00383">
    <property type="entry name" value="trans_reg_C"/>
    <property type="match status" value="1"/>
</dbReference>
<feature type="domain" description="Response regulatory" evidence="8">
    <location>
        <begin position="2"/>
        <end position="115"/>
    </location>
</feature>
<protein>
    <submittedName>
        <fullName evidence="10">Response regulator receiver</fullName>
    </submittedName>
</protein>
<keyword evidence="4 7" id="KW-0238">DNA-binding</keyword>
<evidence type="ECO:0000256" key="2">
    <source>
        <dbReference type="ARBA" id="ARBA00023012"/>
    </source>
</evidence>
<dbReference type="OrthoDB" id="9802426at2"/>
<dbReference type="InterPro" id="IPR039420">
    <property type="entry name" value="WalR-like"/>
</dbReference>
<keyword evidence="2" id="KW-0902">Two-component regulatory system</keyword>
<dbReference type="AlphaFoldDB" id="W0RC50"/>
<dbReference type="InterPro" id="IPR001867">
    <property type="entry name" value="OmpR/PhoB-type_DNA-bd"/>
</dbReference>
<evidence type="ECO:0000256" key="5">
    <source>
        <dbReference type="ARBA" id="ARBA00023163"/>
    </source>
</evidence>
<evidence type="ECO:0000313" key="10">
    <source>
        <dbReference type="EMBL" id="AHG88027.1"/>
    </source>
</evidence>
<dbReference type="GO" id="GO:0032993">
    <property type="term" value="C:protein-DNA complex"/>
    <property type="evidence" value="ECO:0007669"/>
    <property type="project" value="TreeGrafter"/>
</dbReference>
<dbReference type="InterPro" id="IPR011006">
    <property type="entry name" value="CheY-like_superfamily"/>
</dbReference>
<evidence type="ECO:0000259" key="8">
    <source>
        <dbReference type="PROSITE" id="PS50110"/>
    </source>
</evidence>
<dbReference type="KEGG" id="gba:J421_0490"/>
<dbReference type="InterPro" id="IPR036388">
    <property type="entry name" value="WH-like_DNA-bd_sf"/>
</dbReference>
<evidence type="ECO:0000256" key="6">
    <source>
        <dbReference type="PROSITE-ProRule" id="PRU00169"/>
    </source>
</evidence>
<dbReference type="SMART" id="SM00448">
    <property type="entry name" value="REC"/>
    <property type="match status" value="1"/>
</dbReference>
<dbReference type="RefSeq" id="WP_025409573.1">
    <property type="nucleotide sequence ID" value="NZ_CP007128.1"/>
</dbReference>
<feature type="DNA-binding region" description="OmpR/PhoB-type" evidence="7">
    <location>
        <begin position="124"/>
        <end position="222"/>
    </location>
</feature>
<dbReference type="Pfam" id="PF00486">
    <property type="entry name" value="Trans_reg_C"/>
    <property type="match status" value="1"/>
</dbReference>
<dbReference type="GO" id="GO:0005829">
    <property type="term" value="C:cytosol"/>
    <property type="evidence" value="ECO:0007669"/>
    <property type="project" value="TreeGrafter"/>
</dbReference>
<dbReference type="GO" id="GO:0000976">
    <property type="term" value="F:transcription cis-regulatory region binding"/>
    <property type="evidence" value="ECO:0007669"/>
    <property type="project" value="TreeGrafter"/>
</dbReference>
<evidence type="ECO:0000256" key="1">
    <source>
        <dbReference type="ARBA" id="ARBA00022553"/>
    </source>
</evidence>
<keyword evidence="11" id="KW-1185">Reference proteome</keyword>
<dbReference type="PROSITE" id="PS51755">
    <property type="entry name" value="OMPR_PHOB"/>
    <property type="match status" value="1"/>
</dbReference>
<name>W0RC50_9BACT</name>
<dbReference type="InterPro" id="IPR001789">
    <property type="entry name" value="Sig_transdc_resp-reg_receiver"/>
</dbReference>
<dbReference type="Pfam" id="PF00072">
    <property type="entry name" value="Response_reg"/>
    <property type="match status" value="1"/>
</dbReference>